<dbReference type="Proteomes" id="UP000280726">
    <property type="component" value="Unassembled WGS sequence"/>
</dbReference>
<dbReference type="InterPro" id="IPR019692">
    <property type="entry name" value="CFP-6_PH"/>
</dbReference>
<comment type="caution">
    <text evidence="3">The sequence shown here is derived from an EMBL/GenBank/DDBJ whole genome shotgun (WGS) entry which is preliminary data.</text>
</comment>
<reference evidence="3 4" key="1">
    <citation type="submission" date="2018-11" db="EMBL/GenBank/DDBJ databases">
        <title>Sequencing the genomes of 1000 actinobacteria strains.</title>
        <authorList>
            <person name="Klenk H.-P."/>
        </authorList>
    </citation>
    <scope>NUCLEOTIDE SEQUENCE [LARGE SCALE GENOMIC DNA]</scope>
    <source>
        <strain evidence="3 4">DSM 14418</strain>
    </source>
</reference>
<feature type="transmembrane region" description="Helical" evidence="1">
    <location>
        <begin position="44"/>
        <end position="65"/>
    </location>
</feature>
<protein>
    <submittedName>
        <fullName evidence="3">PH (Pleckstrin Homology) domain-containing protein</fullName>
    </submittedName>
</protein>
<feature type="transmembrane region" description="Helical" evidence="1">
    <location>
        <begin position="21"/>
        <end position="38"/>
    </location>
</feature>
<proteinExistence type="predicted"/>
<dbReference type="OrthoDB" id="3824918at2"/>
<evidence type="ECO:0000259" key="2">
    <source>
        <dbReference type="Pfam" id="PF10756"/>
    </source>
</evidence>
<name>A0A3N4Z825_9MICO</name>
<keyword evidence="1" id="KW-0812">Transmembrane</keyword>
<evidence type="ECO:0000313" key="3">
    <source>
        <dbReference type="EMBL" id="RPF28443.1"/>
    </source>
</evidence>
<feature type="domain" description="Low molecular weight protein antigen 6 PH" evidence="2">
    <location>
        <begin position="75"/>
        <end position="133"/>
    </location>
</feature>
<gene>
    <name evidence="3" type="ORF">EDD32_2970</name>
</gene>
<dbReference type="EMBL" id="RKRA01000001">
    <property type="protein sequence ID" value="RPF28443.1"/>
    <property type="molecule type" value="Genomic_DNA"/>
</dbReference>
<keyword evidence="1" id="KW-1133">Transmembrane helix</keyword>
<keyword evidence="1" id="KW-0472">Membrane</keyword>
<dbReference type="AlphaFoldDB" id="A0A3N4Z825"/>
<organism evidence="3 4">
    <name type="scientific">Georgenia muralis</name>
    <dbReference type="NCBI Taxonomy" id="154117"/>
    <lineage>
        <taxon>Bacteria</taxon>
        <taxon>Bacillati</taxon>
        <taxon>Actinomycetota</taxon>
        <taxon>Actinomycetes</taxon>
        <taxon>Micrococcales</taxon>
        <taxon>Bogoriellaceae</taxon>
        <taxon>Georgenia</taxon>
    </lineage>
</organism>
<evidence type="ECO:0000256" key="1">
    <source>
        <dbReference type="SAM" id="Phobius"/>
    </source>
</evidence>
<dbReference type="Pfam" id="PF10756">
    <property type="entry name" value="bPH_6"/>
    <property type="match status" value="1"/>
</dbReference>
<evidence type="ECO:0000313" key="4">
    <source>
        <dbReference type="Proteomes" id="UP000280726"/>
    </source>
</evidence>
<keyword evidence="4" id="KW-1185">Reference proteome</keyword>
<sequence length="148" mass="15807">MADRAELHRPFRPRAARAVSWVLGVLTVLGAVAVVLFLPAAGIAYGPADAAGTVGLAGLICWFLWRQGGVLARPDEDGLHVRNLIHSRDVGWAEIVSLGFGDGTPWAQLDLTDGSTLAVMAIQRADGERGHSEARRLATLIALHEPRD</sequence>
<accession>A0A3N4Z825</accession>
<dbReference type="RefSeq" id="WP_123918655.1">
    <property type="nucleotide sequence ID" value="NZ_RKRA01000001.1"/>
</dbReference>